<protein>
    <submittedName>
        <fullName evidence="1">Uncharacterized protein</fullName>
    </submittedName>
</protein>
<dbReference type="Proteomes" id="UP001280121">
    <property type="component" value="Unassembled WGS sequence"/>
</dbReference>
<evidence type="ECO:0000313" key="1">
    <source>
        <dbReference type="EMBL" id="KAK2634207.1"/>
    </source>
</evidence>
<proteinExistence type="predicted"/>
<accession>A0AAD9TDR8</accession>
<organism evidence="1 2">
    <name type="scientific">Dipteronia dyeriana</name>
    <dbReference type="NCBI Taxonomy" id="168575"/>
    <lineage>
        <taxon>Eukaryota</taxon>
        <taxon>Viridiplantae</taxon>
        <taxon>Streptophyta</taxon>
        <taxon>Embryophyta</taxon>
        <taxon>Tracheophyta</taxon>
        <taxon>Spermatophyta</taxon>
        <taxon>Magnoliopsida</taxon>
        <taxon>eudicotyledons</taxon>
        <taxon>Gunneridae</taxon>
        <taxon>Pentapetalae</taxon>
        <taxon>rosids</taxon>
        <taxon>malvids</taxon>
        <taxon>Sapindales</taxon>
        <taxon>Sapindaceae</taxon>
        <taxon>Hippocastanoideae</taxon>
        <taxon>Acereae</taxon>
        <taxon>Dipteronia</taxon>
    </lineage>
</organism>
<evidence type="ECO:0000313" key="2">
    <source>
        <dbReference type="Proteomes" id="UP001280121"/>
    </source>
</evidence>
<comment type="caution">
    <text evidence="1">The sequence shown here is derived from an EMBL/GenBank/DDBJ whole genome shotgun (WGS) entry which is preliminary data.</text>
</comment>
<keyword evidence="2" id="KW-1185">Reference proteome</keyword>
<dbReference type="EMBL" id="JANJYI010000009">
    <property type="protein sequence ID" value="KAK2634207.1"/>
    <property type="molecule type" value="Genomic_DNA"/>
</dbReference>
<reference evidence="1" key="1">
    <citation type="journal article" date="2023" name="Plant J.">
        <title>Genome sequences and population genomics provide insights into the demographic history, inbreeding, and mutation load of two 'living fossil' tree species of Dipteronia.</title>
        <authorList>
            <person name="Feng Y."/>
            <person name="Comes H.P."/>
            <person name="Chen J."/>
            <person name="Zhu S."/>
            <person name="Lu R."/>
            <person name="Zhang X."/>
            <person name="Li P."/>
            <person name="Qiu J."/>
            <person name="Olsen K.M."/>
            <person name="Qiu Y."/>
        </authorList>
    </citation>
    <scope>NUCLEOTIDE SEQUENCE</scope>
    <source>
        <strain evidence="1">KIB01</strain>
    </source>
</reference>
<sequence>MGWATFKQEFLAQWDHHRLSIFMDSWLSSSRKEKFRYILRSFVDCKLWSGGG</sequence>
<dbReference type="AlphaFoldDB" id="A0AAD9TDR8"/>
<gene>
    <name evidence="1" type="ORF">Ddye_028999</name>
</gene>
<name>A0AAD9TDR8_9ROSI</name>